<evidence type="ECO:0000256" key="1">
    <source>
        <dbReference type="ARBA" id="ARBA00022801"/>
    </source>
</evidence>
<name>A0ABW5KE16_9SPHI</name>
<dbReference type="InterPro" id="IPR013780">
    <property type="entry name" value="Glyco_hydro_b"/>
</dbReference>
<dbReference type="GO" id="GO:0016798">
    <property type="term" value="F:hydrolase activity, acting on glycosyl bonds"/>
    <property type="evidence" value="ECO:0007669"/>
    <property type="project" value="UniProtKB-KW"/>
</dbReference>
<dbReference type="InterPro" id="IPR013783">
    <property type="entry name" value="Ig-like_fold"/>
</dbReference>
<sequence>MEITKYVRRILCAVGVVTFSIGVLQAQSLERIEPLHWWVGMEEPSVQLVLYGKNIGRSEVKITKNGLQVLDVHRVKNPNYLFIDVSVGKDAQPGSYPIELYTNEKLVGKWDYELKARSKGVRTQGVTAADLIYLLMPDRFSNGDTKNDRLQGMRETAVNRDSMYYRHGGDLQGVINHLDYLHDLGVTALWMTPVLTNDMPQASYHGYANTENYYIDPRFGDRAIYKELSDKLHERKMKLVHDVVPNHVGLYHWTVIDKPMDDWLHEWPHFTQTSYKDQTLFDPYGSKKDKDQMEKGWFVATMPDMNQQNPFVQKYITQSHIWWIEEIGIDGFRIDTYPYNDLKFMAEWTDAIRREFPNFTFFGETWVQSVPNQAYFLGGQKVGQDIDTKLEGVTDFQLNYAIGDALNFEKDGANRLYSTLGSDYQYPLPLAHVIFLDNHDKDRFFSVVGEDMAKYKSAMTWLLTYRGIPQIYYGAEVLMKNFSRPDGLLREDFQGGFPADKQNKFMESGRTRAENEIFNHIRSLANYRKKHTVLQTGNIKHFVPEKDVYVYFRYHANDTVMVIMNLSSTTQTISSQRFIEMIDFATVATDIVSGKSGTIPESWTLPSKETLVLELK</sequence>
<dbReference type="InterPro" id="IPR015171">
    <property type="entry name" value="Cyc-maltodext_N"/>
</dbReference>
<evidence type="ECO:0000256" key="2">
    <source>
        <dbReference type="ARBA" id="ARBA00023295"/>
    </source>
</evidence>
<keyword evidence="5" id="KW-1185">Reference proteome</keyword>
<dbReference type="SUPFAM" id="SSF51445">
    <property type="entry name" value="(Trans)glycosidases"/>
    <property type="match status" value="1"/>
</dbReference>
<proteinExistence type="predicted"/>
<dbReference type="Gene3D" id="3.20.20.80">
    <property type="entry name" value="Glycosidases"/>
    <property type="match status" value="1"/>
</dbReference>
<dbReference type="Pfam" id="PF09087">
    <property type="entry name" value="Cyc-maltodext_N"/>
    <property type="match status" value="1"/>
</dbReference>
<dbReference type="SUPFAM" id="SSF81296">
    <property type="entry name" value="E set domains"/>
    <property type="match status" value="1"/>
</dbReference>
<feature type="domain" description="Glycosyl hydrolase family 13 catalytic" evidence="3">
    <location>
        <begin position="134"/>
        <end position="528"/>
    </location>
</feature>
<reference evidence="5" key="1">
    <citation type="journal article" date="2019" name="Int. J. Syst. Evol. Microbiol.">
        <title>The Global Catalogue of Microorganisms (GCM) 10K type strain sequencing project: providing services to taxonomists for standard genome sequencing and annotation.</title>
        <authorList>
            <consortium name="The Broad Institute Genomics Platform"/>
            <consortium name="The Broad Institute Genome Sequencing Center for Infectious Disease"/>
            <person name="Wu L."/>
            <person name="Ma J."/>
        </authorList>
    </citation>
    <scope>NUCLEOTIDE SEQUENCE [LARGE SCALE GENOMIC DNA]</scope>
    <source>
        <strain evidence="5">KCTC 42662</strain>
    </source>
</reference>
<dbReference type="InterPro" id="IPR014756">
    <property type="entry name" value="Ig_E-set"/>
</dbReference>
<dbReference type="Pfam" id="PF10438">
    <property type="entry name" value="Cyc-maltodext_C"/>
    <property type="match status" value="1"/>
</dbReference>
<gene>
    <name evidence="4" type="ORF">ACFSR5_05250</name>
</gene>
<dbReference type="PANTHER" id="PTHR10357:SF210">
    <property type="entry name" value="MALTODEXTRIN GLUCOSIDASE"/>
    <property type="match status" value="1"/>
</dbReference>
<dbReference type="InterPro" id="IPR017853">
    <property type="entry name" value="GH"/>
</dbReference>
<evidence type="ECO:0000313" key="4">
    <source>
        <dbReference type="EMBL" id="MFD2547051.1"/>
    </source>
</evidence>
<dbReference type="SUPFAM" id="SSF51011">
    <property type="entry name" value="Glycosyl hydrolase domain"/>
    <property type="match status" value="1"/>
</dbReference>
<dbReference type="SMART" id="SM00642">
    <property type="entry name" value="Aamy"/>
    <property type="match status" value="1"/>
</dbReference>
<dbReference type="InterPro" id="IPR006047">
    <property type="entry name" value="GH13_cat_dom"/>
</dbReference>
<protein>
    <submittedName>
        <fullName evidence="4">Glycoside hydrolase family 13 protein</fullName>
        <ecNumber evidence="4">3.2.1.-</ecNumber>
    </submittedName>
</protein>
<dbReference type="Gene3D" id="2.60.40.1180">
    <property type="entry name" value="Golgi alpha-mannosidase II"/>
    <property type="match status" value="1"/>
</dbReference>
<comment type="caution">
    <text evidence="4">The sequence shown here is derived from an EMBL/GenBank/DDBJ whole genome shotgun (WGS) entry which is preliminary data.</text>
</comment>
<dbReference type="InterPro" id="IPR019492">
    <property type="entry name" value="Cyclo-malto-dextrinase_C"/>
</dbReference>
<dbReference type="EC" id="3.2.1.-" evidence="4"/>
<evidence type="ECO:0000313" key="5">
    <source>
        <dbReference type="Proteomes" id="UP001597545"/>
    </source>
</evidence>
<evidence type="ECO:0000259" key="3">
    <source>
        <dbReference type="SMART" id="SM00642"/>
    </source>
</evidence>
<dbReference type="Gene3D" id="2.60.40.10">
    <property type="entry name" value="Immunoglobulins"/>
    <property type="match status" value="1"/>
</dbReference>
<accession>A0ABW5KE16</accession>
<dbReference type="PANTHER" id="PTHR10357">
    <property type="entry name" value="ALPHA-AMYLASE FAMILY MEMBER"/>
    <property type="match status" value="1"/>
</dbReference>
<dbReference type="Pfam" id="PF00128">
    <property type="entry name" value="Alpha-amylase"/>
    <property type="match status" value="1"/>
</dbReference>
<keyword evidence="2 4" id="KW-0326">Glycosidase</keyword>
<keyword evidence="1 4" id="KW-0378">Hydrolase</keyword>
<dbReference type="Proteomes" id="UP001597545">
    <property type="component" value="Unassembled WGS sequence"/>
</dbReference>
<dbReference type="RefSeq" id="WP_380901433.1">
    <property type="nucleotide sequence ID" value="NZ_JBHUEG010000007.1"/>
</dbReference>
<dbReference type="EMBL" id="JBHULR010000003">
    <property type="protein sequence ID" value="MFD2547051.1"/>
    <property type="molecule type" value="Genomic_DNA"/>
</dbReference>
<organism evidence="4 5">
    <name type="scientific">Sphingobacterium suaedae</name>
    <dbReference type="NCBI Taxonomy" id="1686402"/>
    <lineage>
        <taxon>Bacteria</taxon>
        <taxon>Pseudomonadati</taxon>
        <taxon>Bacteroidota</taxon>
        <taxon>Sphingobacteriia</taxon>
        <taxon>Sphingobacteriales</taxon>
        <taxon>Sphingobacteriaceae</taxon>
        <taxon>Sphingobacterium</taxon>
    </lineage>
</organism>
<dbReference type="CDD" id="cd11340">
    <property type="entry name" value="AmyAc_bac_CMD_like_3"/>
    <property type="match status" value="1"/>
</dbReference>